<evidence type="ECO:0000313" key="1">
    <source>
        <dbReference type="EMBL" id="OMO81154.1"/>
    </source>
</evidence>
<proteinExistence type="predicted"/>
<gene>
    <name evidence="1" type="ORF">CCACVL1_12577</name>
</gene>
<protein>
    <submittedName>
        <fullName evidence="1">Uncharacterized protein</fullName>
    </submittedName>
</protein>
<reference evidence="1 2" key="1">
    <citation type="submission" date="2013-09" db="EMBL/GenBank/DDBJ databases">
        <title>Corchorus capsularis genome sequencing.</title>
        <authorList>
            <person name="Alam M."/>
            <person name="Haque M.S."/>
            <person name="Islam M.S."/>
            <person name="Emdad E.M."/>
            <person name="Islam M.M."/>
            <person name="Ahmed B."/>
            <person name="Halim A."/>
            <person name="Hossen Q.M.M."/>
            <person name="Hossain M.Z."/>
            <person name="Ahmed R."/>
            <person name="Khan M.M."/>
            <person name="Islam R."/>
            <person name="Rashid M.M."/>
            <person name="Khan S.A."/>
            <person name="Rahman M.S."/>
            <person name="Alam M."/>
        </authorList>
    </citation>
    <scope>NUCLEOTIDE SEQUENCE [LARGE SCALE GENOMIC DNA]</scope>
    <source>
        <strain evidence="2">cv. CVL-1</strain>
        <tissue evidence="1">Whole seedling</tissue>
    </source>
</reference>
<comment type="caution">
    <text evidence="1">The sequence shown here is derived from an EMBL/GenBank/DDBJ whole genome shotgun (WGS) entry which is preliminary data.</text>
</comment>
<dbReference type="EMBL" id="AWWV01010211">
    <property type="protein sequence ID" value="OMO81154.1"/>
    <property type="molecule type" value="Genomic_DNA"/>
</dbReference>
<organism evidence="1 2">
    <name type="scientific">Corchorus capsularis</name>
    <name type="common">Jute</name>
    <dbReference type="NCBI Taxonomy" id="210143"/>
    <lineage>
        <taxon>Eukaryota</taxon>
        <taxon>Viridiplantae</taxon>
        <taxon>Streptophyta</taxon>
        <taxon>Embryophyta</taxon>
        <taxon>Tracheophyta</taxon>
        <taxon>Spermatophyta</taxon>
        <taxon>Magnoliopsida</taxon>
        <taxon>eudicotyledons</taxon>
        <taxon>Gunneridae</taxon>
        <taxon>Pentapetalae</taxon>
        <taxon>rosids</taxon>
        <taxon>malvids</taxon>
        <taxon>Malvales</taxon>
        <taxon>Malvaceae</taxon>
        <taxon>Grewioideae</taxon>
        <taxon>Apeibeae</taxon>
        <taxon>Corchorus</taxon>
    </lineage>
</organism>
<evidence type="ECO:0000313" key="2">
    <source>
        <dbReference type="Proteomes" id="UP000188268"/>
    </source>
</evidence>
<name>A0A1R3IF13_COCAP</name>
<dbReference type="AlphaFoldDB" id="A0A1R3IF13"/>
<keyword evidence="2" id="KW-1185">Reference proteome</keyword>
<dbReference type="Gramene" id="OMO81154">
    <property type="protein sequence ID" value="OMO81154"/>
    <property type="gene ID" value="CCACVL1_12577"/>
</dbReference>
<dbReference type="Proteomes" id="UP000188268">
    <property type="component" value="Unassembled WGS sequence"/>
</dbReference>
<accession>A0A1R3IF13</accession>
<sequence length="45" mass="5055">MADDAVEEGGTLYIDYSSINGGDQKRVRKWNLRMQKPGNSAQQIL</sequence>